<keyword evidence="5" id="KW-0288">FMN</keyword>
<keyword evidence="9" id="KW-0408">Iron</keyword>
<evidence type="ECO:0000259" key="11">
    <source>
        <dbReference type="PROSITE" id="PS50902"/>
    </source>
</evidence>
<name>A0ABR3SC17_9PEZI</name>
<evidence type="ECO:0000259" key="12">
    <source>
        <dbReference type="PROSITE" id="PS51384"/>
    </source>
</evidence>
<protein>
    <recommendedName>
        <fullName evidence="3">nitric-oxide synthase (NADPH)</fullName>
        <ecNumber evidence="3">1.14.13.39</ecNumber>
    </recommendedName>
</protein>
<dbReference type="InterPro" id="IPR017938">
    <property type="entry name" value="Riboflavin_synthase-like_b-brl"/>
</dbReference>
<sequence length="1074" mass="120141">MDLDRLSRPSARRTHLPEDPAGGTTYGSRQDGRKQPVAPARCPFAPPLDEFRRIEERYPLLSSTGCTANFCQSGRMVHTDEPRVGRDRSLSVAQNEAVDFLCQLRRDGIIKSDESLRRRKREVVEQLQRSSRRVKVARNDRLPGAKDGESIAIAAGEWEQSAAELEHGIRLAWKHAKKCIMRSEWKSLRLCDLRHVAGSAEMGRLLLEKAHEAFNNGDVLPTVFVFPPRKTGQAGPMIWNHQLLSFAGYRNEDGSVLGDPLNAELTDAIIELGWTPPAFRTQWDLLPLVTMAEGDVAVITPIPPEMFPLVHIRHPHYGLQFDKLGLRWVPSPALSRLGFDIGGVQYTATPFMGKTVAMPMDHWKHANHGKGWFMDAEIGVRDLVDRERYNILPRLIDALDLPRSALDLEEVPEYERLALLSRAQTELNFAVYWSFEQAGVRMSDTLTASSMYCNFDDEHLREHGFRLPADPYWLAPPQGSIVPLWHRGGAPNYQPKPLICRHVQDPIKAWKRKTKLSGNGAVVTATDPTPPKGTNPLNSLTSRSIRVHYCSSGTTAQKLARRIHGHVSTTCGQSQTSFSVPPLDTLNTLELDDGQPDDVVLIIASSCGRGDVPYNGQAFMKRLKCRKSITGVKFAVYGNGSSSYKTSYNGAARSIERALRERGGRAILDIFEGDTEKEIPPWRQLNTWWRALRQQIFDEDDDVSSKLQQDLSLDDGPMQAPFEALAARSSSVKLVSSTNNIKGIKHVVLDVGTLEYPEMSHIDIFIPNRRIKVEQVLAYMDLTGRELKLLGDLTTQQFITELVDLERPFTDTRWAFGMNLDLEQLEMLSNAPFPHALKVLPPGWRKRASLGDVFAAMPLLRPRTFSAASSQRFWEVSSQGNILELLVQTHPRGLFSERFLNFSPPGTSMRIRTRPTSGILLEDSTPTIAFATGSGIAPVRSLLQSRIFEAEQAQHQTGAAQPRHCPVSLFIGFKNYDMNVAAGTLDRASELGLLDMLFLTPSNRNRIRAQDKMFADGVRHRIVSKIKDDNANVFVCASAEAARDFAQNLSAILGRDVKDALAERYIEEVFDPTG</sequence>
<evidence type="ECO:0000256" key="7">
    <source>
        <dbReference type="ARBA" id="ARBA00022860"/>
    </source>
</evidence>
<dbReference type="Gene3D" id="3.90.340.10">
    <property type="entry name" value="Nitric Oxide Synthase, Chain A, domain 1"/>
    <property type="match status" value="2"/>
</dbReference>
<evidence type="ECO:0000256" key="10">
    <source>
        <dbReference type="SAM" id="MobiDB-lite"/>
    </source>
</evidence>
<dbReference type="Proteomes" id="UP001521116">
    <property type="component" value="Unassembled WGS sequence"/>
</dbReference>
<dbReference type="PANTHER" id="PTHR43410">
    <property type="entry name" value="NITRIC OXIDE SYNTHASE OXYGENASE"/>
    <property type="match status" value="1"/>
</dbReference>
<keyword evidence="4" id="KW-0349">Heme</keyword>
<evidence type="ECO:0000256" key="5">
    <source>
        <dbReference type="ARBA" id="ARBA00022643"/>
    </source>
</evidence>
<gene>
    <name evidence="13" type="ORF">SLS56_011293</name>
</gene>
<dbReference type="InterPro" id="IPR029039">
    <property type="entry name" value="Flavoprotein-like_sf"/>
</dbReference>
<dbReference type="SUPFAM" id="SSF56512">
    <property type="entry name" value="Nitric oxide (NO) synthase oxygenase domain"/>
    <property type="match status" value="1"/>
</dbReference>
<keyword evidence="5" id="KW-0285">Flavoprotein</keyword>
<dbReference type="Pfam" id="PF02898">
    <property type="entry name" value="NO_synthase"/>
    <property type="match status" value="1"/>
</dbReference>
<dbReference type="EMBL" id="JAJVDC020000256">
    <property type="protein sequence ID" value="KAL1616727.1"/>
    <property type="molecule type" value="Genomic_DNA"/>
</dbReference>
<dbReference type="InterPro" id="IPR004030">
    <property type="entry name" value="NOS_N"/>
</dbReference>
<evidence type="ECO:0000313" key="14">
    <source>
        <dbReference type="Proteomes" id="UP001521116"/>
    </source>
</evidence>
<comment type="caution">
    <text evidence="13">The sequence shown here is derived from an EMBL/GenBank/DDBJ whole genome shotgun (WGS) entry which is preliminary data.</text>
</comment>
<evidence type="ECO:0000256" key="4">
    <source>
        <dbReference type="ARBA" id="ARBA00022617"/>
    </source>
</evidence>
<dbReference type="Gene3D" id="3.40.50.80">
    <property type="entry name" value="Nucleotide-binding domain of ferredoxin-NADP reductase (FNR) module"/>
    <property type="match status" value="1"/>
</dbReference>
<organism evidence="13 14">
    <name type="scientific">Neofusicoccum ribis</name>
    <dbReference type="NCBI Taxonomy" id="45134"/>
    <lineage>
        <taxon>Eukaryota</taxon>
        <taxon>Fungi</taxon>
        <taxon>Dikarya</taxon>
        <taxon>Ascomycota</taxon>
        <taxon>Pezizomycotina</taxon>
        <taxon>Dothideomycetes</taxon>
        <taxon>Dothideomycetes incertae sedis</taxon>
        <taxon>Botryosphaeriales</taxon>
        <taxon>Botryosphaeriaceae</taxon>
        <taxon>Neofusicoccum</taxon>
    </lineage>
</organism>
<dbReference type="InterPro" id="IPR017927">
    <property type="entry name" value="FAD-bd_FR_type"/>
</dbReference>
<evidence type="ECO:0000256" key="9">
    <source>
        <dbReference type="ARBA" id="ARBA00023004"/>
    </source>
</evidence>
<dbReference type="SUPFAM" id="SSF52343">
    <property type="entry name" value="Ferredoxin reductase-like, C-terminal NADP-linked domain"/>
    <property type="match status" value="1"/>
</dbReference>
<keyword evidence="7" id="KW-0112">Calmodulin-binding</keyword>
<keyword evidence="8" id="KW-0560">Oxidoreductase</keyword>
<evidence type="ECO:0000256" key="2">
    <source>
        <dbReference type="ARBA" id="ARBA00006267"/>
    </source>
</evidence>
<evidence type="ECO:0000256" key="1">
    <source>
        <dbReference type="ARBA" id="ARBA00001917"/>
    </source>
</evidence>
<evidence type="ECO:0000256" key="3">
    <source>
        <dbReference type="ARBA" id="ARBA00012989"/>
    </source>
</evidence>
<dbReference type="PROSITE" id="PS50902">
    <property type="entry name" value="FLAVODOXIN_LIKE"/>
    <property type="match status" value="1"/>
</dbReference>
<proteinExistence type="inferred from homology"/>
<dbReference type="SUPFAM" id="SSF52218">
    <property type="entry name" value="Flavoproteins"/>
    <property type="match status" value="1"/>
</dbReference>
<dbReference type="InterPro" id="IPR050607">
    <property type="entry name" value="NOS"/>
</dbReference>
<evidence type="ECO:0000313" key="13">
    <source>
        <dbReference type="EMBL" id="KAL1616727.1"/>
    </source>
</evidence>
<reference evidence="13 14" key="1">
    <citation type="submission" date="2024-02" db="EMBL/GenBank/DDBJ databases">
        <title>De novo assembly and annotation of 12 fungi associated with fruit tree decline syndrome in Ontario, Canada.</title>
        <authorList>
            <person name="Sulman M."/>
            <person name="Ellouze W."/>
            <person name="Ilyukhin E."/>
        </authorList>
    </citation>
    <scope>NUCLEOTIDE SEQUENCE [LARGE SCALE GENOMIC DNA]</scope>
    <source>
        <strain evidence="13 14">M1-105</strain>
    </source>
</reference>
<keyword evidence="6" id="KW-0479">Metal-binding</keyword>
<evidence type="ECO:0000256" key="8">
    <source>
        <dbReference type="ARBA" id="ARBA00023002"/>
    </source>
</evidence>
<feature type="region of interest" description="Disordered" evidence="10">
    <location>
        <begin position="1"/>
        <end position="44"/>
    </location>
</feature>
<dbReference type="PROSITE" id="PS51384">
    <property type="entry name" value="FAD_FR"/>
    <property type="match status" value="1"/>
</dbReference>
<feature type="domain" description="Flavodoxin-like" evidence="11">
    <location>
        <begin position="545"/>
        <end position="693"/>
    </location>
</feature>
<feature type="domain" description="FAD-binding FR-type" evidence="12">
    <location>
        <begin position="722"/>
        <end position="922"/>
    </location>
</feature>
<dbReference type="Gene3D" id="3.40.50.360">
    <property type="match status" value="1"/>
</dbReference>
<dbReference type="InterPro" id="IPR044943">
    <property type="entry name" value="NOS_dom_1"/>
</dbReference>
<dbReference type="Gene3D" id="3.90.1230.10">
    <property type="entry name" value="Nitric Oxide Synthase, Chain A, domain 3"/>
    <property type="match status" value="2"/>
</dbReference>
<dbReference type="Pfam" id="PF00258">
    <property type="entry name" value="Flavodoxin_1"/>
    <property type="match status" value="1"/>
</dbReference>
<dbReference type="PANTHER" id="PTHR43410:SF1">
    <property type="entry name" value="NITRIC OXIDE SYNTHASE"/>
    <property type="match status" value="1"/>
</dbReference>
<dbReference type="InterPro" id="IPR008254">
    <property type="entry name" value="Flavodoxin/NO_synth"/>
</dbReference>
<dbReference type="InterPro" id="IPR036119">
    <property type="entry name" value="NOS_N_sf"/>
</dbReference>
<accession>A0ABR3SC17</accession>
<dbReference type="Gene3D" id="3.90.440.10">
    <property type="entry name" value="Nitric Oxide Synthase,Heme Domain,Chain A domain 2"/>
    <property type="match status" value="1"/>
</dbReference>
<keyword evidence="14" id="KW-1185">Reference proteome</keyword>
<dbReference type="SUPFAM" id="SSF63380">
    <property type="entry name" value="Riboflavin synthase domain-like"/>
    <property type="match status" value="1"/>
</dbReference>
<comment type="cofactor">
    <cofactor evidence="1">
        <name>FMN</name>
        <dbReference type="ChEBI" id="CHEBI:58210"/>
    </cofactor>
</comment>
<dbReference type="InterPro" id="IPR039261">
    <property type="entry name" value="FNR_nucleotide-bd"/>
</dbReference>
<comment type="similarity">
    <text evidence="2">Belongs to the NOS family.</text>
</comment>
<dbReference type="InterPro" id="IPR044940">
    <property type="entry name" value="NOS_dom_2"/>
</dbReference>
<dbReference type="InterPro" id="IPR044944">
    <property type="entry name" value="NOS_dom_3"/>
</dbReference>
<dbReference type="EC" id="1.14.13.39" evidence="3"/>
<evidence type="ECO:0000256" key="6">
    <source>
        <dbReference type="ARBA" id="ARBA00022723"/>
    </source>
</evidence>